<evidence type="ECO:0000256" key="1">
    <source>
        <dbReference type="SAM" id="MobiDB-lite"/>
    </source>
</evidence>
<accession>A0ABW4BFJ2</accession>
<sequence length="510" mass="57124">MNQSSSKQAQRGQLTALKPGANGSETTAVSVAAAPEVMALLNEPQLITVLKLIISEVAPLDQARNVIEGLPLLKAFLDGPQLGGTISTRTTLAFATDNLHRLVAAQKQRLTKGIARELAAKATAQQEHETALQVELEELMFNRLGHKTLRLDAIRVDASQQYLIYDADSPEFTAFHFQGAPLDFGALLDEQVMTPYREHLSAYKRYQDYKNDFEQARSFAQYQMAQHAPAATSKPNLNEYLQDFYREWNAGPDGRFGAWFAQISDVRLRANWYELAQKEPADATLTSFYEELDETKIYHDGGSLGTLLVDRRRQLATELATIETNSAVHPLMAAYPELSASALVEHYFEPLQEEKLLLWYQMRTLHERLREAGRLGLNLMPAALQQGENRVSFYTGLIEALEAGRAVSWQGLLTWIQTDQGRRELPSLSQDEPRHFDDRERVQQCRQSWLTGWHCPELVSEFSPAGVEGFKEQIEAMTQAATAIASPEATFDLVAEAQAKILSLLASLDD</sequence>
<reference evidence="3" key="1">
    <citation type="journal article" date="2019" name="Int. J. Syst. Evol. Microbiol.">
        <title>The Global Catalogue of Microorganisms (GCM) 10K type strain sequencing project: providing services to taxonomists for standard genome sequencing and annotation.</title>
        <authorList>
            <consortium name="The Broad Institute Genomics Platform"/>
            <consortium name="The Broad Institute Genome Sequencing Center for Infectious Disease"/>
            <person name="Wu L."/>
            <person name="Ma J."/>
        </authorList>
    </citation>
    <scope>NUCLEOTIDE SEQUENCE [LARGE SCALE GENOMIC DNA]</scope>
    <source>
        <strain evidence="3">CCM 9110</strain>
    </source>
</reference>
<gene>
    <name evidence="2" type="ORF">ACFQ41_05720</name>
</gene>
<name>A0ABW4BFJ2_9LACO</name>
<comment type="caution">
    <text evidence="2">The sequence shown here is derived from an EMBL/GenBank/DDBJ whole genome shotgun (WGS) entry which is preliminary data.</text>
</comment>
<evidence type="ECO:0000313" key="3">
    <source>
        <dbReference type="Proteomes" id="UP001597199"/>
    </source>
</evidence>
<protein>
    <submittedName>
        <fullName evidence="2">Uncharacterized protein</fullName>
    </submittedName>
</protein>
<feature type="region of interest" description="Disordered" evidence="1">
    <location>
        <begin position="1"/>
        <end position="23"/>
    </location>
</feature>
<organism evidence="2 3">
    <name type="scientific">Lacticaseibacillus suilingensis</name>
    <dbReference type="NCBI Taxonomy" id="2799577"/>
    <lineage>
        <taxon>Bacteria</taxon>
        <taxon>Bacillati</taxon>
        <taxon>Bacillota</taxon>
        <taxon>Bacilli</taxon>
        <taxon>Lactobacillales</taxon>
        <taxon>Lactobacillaceae</taxon>
        <taxon>Lacticaseibacillus</taxon>
    </lineage>
</organism>
<evidence type="ECO:0000313" key="2">
    <source>
        <dbReference type="EMBL" id="MFD1398801.1"/>
    </source>
</evidence>
<dbReference type="Proteomes" id="UP001597199">
    <property type="component" value="Unassembled WGS sequence"/>
</dbReference>
<feature type="compositionally biased region" description="Polar residues" evidence="1">
    <location>
        <begin position="1"/>
        <end position="13"/>
    </location>
</feature>
<dbReference type="RefSeq" id="WP_204118699.1">
    <property type="nucleotide sequence ID" value="NZ_BOLV01000007.1"/>
</dbReference>
<dbReference type="EMBL" id="JBHTOA010000023">
    <property type="protein sequence ID" value="MFD1398801.1"/>
    <property type="molecule type" value="Genomic_DNA"/>
</dbReference>
<proteinExistence type="predicted"/>
<keyword evidence="3" id="KW-1185">Reference proteome</keyword>